<dbReference type="InterPro" id="IPR014284">
    <property type="entry name" value="RNA_pol_sigma-70_dom"/>
</dbReference>
<gene>
    <name evidence="9" type="ORF">GCM10011506_22940</name>
</gene>
<dbReference type="Proteomes" id="UP000636010">
    <property type="component" value="Unassembled WGS sequence"/>
</dbReference>
<keyword evidence="9" id="KW-0240">DNA-directed RNA polymerase</keyword>
<dbReference type="InterPro" id="IPR007627">
    <property type="entry name" value="RNA_pol_sigma70_r2"/>
</dbReference>
<dbReference type="SUPFAM" id="SSF88946">
    <property type="entry name" value="Sigma2 domain of RNA polymerase sigma factors"/>
    <property type="match status" value="1"/>
</dbReference>
<evidence type="ECO:0000256" key="2">
    <source>
        <dbReference type="ARBA" id="ARBA00023015"/>
    </source>
</evidence>
<dbReference type="Pfam" id="PF08281">
    <property type="entry name" value="Sigma70_r4_2"/>
    <property type="match status" value="1"/>
</dbReference>
<keyword evidence="10" id="KW-1185">Reference proteome</keyword>
<keyword evidence="2 6" id="KW-0805">Transcription regulation</keyword>
<dbReference type="RefSeq" id="WP_188463472.1">
    <property type="nucleotide sequence ID" value="NZ_BAABHU010000007.1"/>
</dbReference>
<proteinExistence type="inferred from homology"/>
<evidence type="ECO:0000259" key="7">
    <source>
        <dbReference type="Pfam" id="PF04542"/>
    </source>
</evidence>
<dbReference type="InterPro" id="IPR036388">
    <property type="entry name" value="WH-like_DNA-bd_sf"/>
</dbReference>
<protein>
    <recommendedName>
        <fullName evidence="6">RNA polymerase sigma factor</fullName>
    </recommendedName>
</protein>
<accession>A0ABQ1M9G1</accession>
<evidence type="ECO:0000313" key="9">
    <source>
        <dbReference type="EMBL" id="GGC36935.1"/>
    </source>
</evidence>
<evidence type="ECO:0000256" key="4">
    <source>
        <dbReference type="ARBA" id="ARBA00023125"/>
    </source>
</evidence>
<dbReference type="PANTHER" id="PTHR43133">
    <property type="entry name" value="RNA POLYMERASE ECF-TYPE SIGMA FACTO"/>
    <property type="match status" value="1"/>
</dbReference>
<dbReference type="PROSITE" id="PS01063">
    <property type="entry name" value="SIGMA70_ECF"/>
    <property type="match status" value="1"/>
</dbReference>
<keyword evidence="3 6" id="KW-0731">Sigma factor</keyword>
<keyword evidence="5 6" id="KW-0804">Transcription</keyword>
<evidence type="ECO:0000256" key="3">
    <source>
        <dbReference type="ARBA" id="ARBA00023082"/>
    </source>
</evidence>
<dbReference type="InterPro" id="IPR039425">
    <property type="entry name" value="RNA_pol_sigma-70-like"/>
</dbReference>
<dbReference type="InterPro" id="IPR013325">
    <property type="entry name" value="RNA_pol_sigma_r2"/>
</dbReference>
<evidence type="ECO:0000256" key="5">
    <source>
        <dbReference type="ARBA" id="ARBA00023163"/>
    </source>
</evidence>
<comment type="similarity">
    <text evidence="1 6">Belongs to the sigma-70 factor family. ECF subfamily.</text>
</comment>
<keyword evidence="4 6" id="KW-0238">DNA-binding</keyword>
<dbReference type="PANTHER" id="PTHR43133:SF51">
    <property type="entry name" value="RNA POLYMERASE SIGMA FACTOR"/>
    <property type="match status" value="1"/>
</dbReference>
<dbReference type="Pfam" id="PF04542">
    <property type="entry name" value="Sigma70_r2"/>
    <property type="match status" value="1"/>
</dbReference>
<reference evidence="10" key="1">
    <citation type="journal article" date="2019" name="Int. J. Syst. Evol. Microbiol.">
        <title>The Global Catalogue of Microorganisms (GCM) 10K type strain sequencing project: providing services to taxonomists for standard genome sequencing and annotation.</title>
        <authorList>
            <consortium name="The Broad Institute Genomics Platform"/>
            <consortium name="The Broad Institute Genome Sequencing Center for Infectious Disease"/>
            <person name="Wu L."/>
            <person name="Ma J."/>
        </authorList>
    </citation>
    <scope>NUCLEOTIDE SEQUENCE [LARGE SCALE GENOMIC DNA]</scope>
    <source>
        <strain evidence="10">CGMCC 1.10832</strain>
    </source>
</reference>
<dbReference type="InterPro" id="IPR013324">
    <property type="entry name" value="RNA_pol_sigma_r3/r4-like"/>
</dbReference>
<dbReference type="Gene3D" id="1.10.1740.10">
    <property type="match status" value="1"/>
</dbReference>
<evidence type="ECO:0000313" key="10">
    <source>
        <dbReference type="Proteomes" id="UP000636010"/>
    </source>
</evidence>
<dbReference type="GO" id="GO:0000428">
    <property type="term" value="C:DNA-directed RNA polymerase complex"/>
    <property type="evidence" value="ECO:0007669"/>
    <property type="project" value="UniProtKB-KW"/>
</dbReference>
<dbReference type="Gene3D" id="1.10.10.10">
    <property type="entry name" value="Winged helix-like DNA-binding domain superfamily/Winged helix DNA-binding domain"/>
    <property type="match status" value="1"/>
</dbReference>
<evidence type="ECO:0000259" key="8">
    <source>
        <dbReference type="Pfam" id="PF08281"/>
    </source>
</evidence>
<dbReference type="InterPro" id="IPR013249">
    <property type="entry name" value="RNA_pol_sigma70_r4_t2"/>
</dbReference>
<dbReference type="EMBL" id="BMEC01000007">
    <property type="protein sequence ID" value="GGC36935.1"/>
    <property type="molecule type" value="Genomic_DNA"/>
</dbReference>
<feature type="domain" description="RNA polymerase sigma factor 70 region 4 type 2" evidence="8">
    <location>
        <begin position="125"/>
        <end position="173"/>
    </location>
</feature>
<organism evidence="9 10">
    <name type="scientific">Marivirga lumbricoides</name>
    <dbReference type="NCBI Taxonomy" id="1046115"/>
    <lineage>
        <taxon>Bacteria</taxon>
        <taxon>Pseudomonadati</taxon>
        <taxon>Bacteroidota</taxon>
        <taxon>Cytophagia</taxon>
        <taxon>Cytophagales</taxon>
        <taxon>Marivirgaceae</taxon>
        <taxon>Marivirga</taxon>
    </lineage>
</organism>
<dbReference type="SUPFAM" id="SSF88659">
    <property type="entry name" value="Sigma3 and sigma4 domains of RNA polymerase sigma factors"/>
    <property type="match status" value="1"/>
</dbReference>
<evidence type="ECO:0000256" key="6">
    <source>
        <dbReference type="RuleBase" id="RU000716"/>
    </source>
</evidence>
<feature type="domain" description="RNA polymerase sigma-70 region 2" evidence="7">
    <location>
        <begin position="25"/>
        <end position="91"/>
    </location>
</feature>
<dbReference type="InterPro" id="IPR000838">
    <property type="entry name" value="RNA_pol_sigma70_ECF_CS"/>
</dbReference>
<dbReference type="NCBIfam" id="TIGR02937">
    <property type="entry name" value="sigma70-ECF"/>
    <property type="match status" value="1"/>
</dbReference>
<name>A0ABQ1M9G1_9BACT</name>
<comment type="caution">
    <text evidence="9">The sequence shown here is derived from an EMBL/GenBank/DDBJ whole genome shotgun (WGS) entry which is preliminary data.</text>
</comment>
<dbReference type="CDD" id="cd06171">
    <property type="entry name" value="Sigma70_r4"/>
    <property type="match status" value="1"/>
</dbReference>
<sequence>MNKSSSDIELVKKAIEGDASAFRQLVQEYKDVSLSLTCSIIKDYDAAQDVLQDAFVKVYNKLHQFSGKAAFSTWLYRIVVNTAFSALRKHQYFTQIEEVDEIYHQPASKEDNFMKAADQEKFVKAALDRLKSEEALVLRLYYLCEFSIAETKKVTGFSESKIKVNLHRGRKNMHEQLTRILGEDIKQLL</sequence>
<evidence type="ECO:0000256" key="1">
    <source>
        <dbReference type="ARBA" id="ARBA00010641"/>
    </source>
</evidence>